<dbReference type="OrthoDB" id="21144at2759"/>
<dbReference type="GO" id="GO:0005085">
    <property type="term" value="F:guanyl-nucleotide exchange factor activity"/>
    <property type="evidence" value="ECO:0007669"/>
    <property type="project" value="UniProtKB-KW"/>
</dbReference>
<protein>
    <submittedName>
        <fullName evidence="5">Guanine nucleotide exchange factor, putative</fullName>
        <ecNumber evidence="5">3.1.26.5</ecNumber>
    </submittedName>
</protein>
<dbReference type="InterPro" id="IPR023578">
    <property type="entry name" value="Ras_GEF_dom_sf"/>
</dbReference>
<dbReference type="GO" id="GO:0006396">
    <property type="term" value="P:RNA processing"/>
    <property type="evidence" value="ECO:0007669"/>
    <property type="project" value="InterPro"/>
</dbReference>
<dbReference type="EC" id="3.1.26.5" evidence="5"/>
<evidence type="ECO:0000256" key="2">
    <source>
        <dbReference type="PROSITE-ProRule" id="PRU00168"/>
    </source>
</evidence>
<keyword evidence="1 2" id="KW-0344">Guanine-nucleotide releasing factor</keyword>
<accession>B0ETJ9</accession>
<feature type="compositionally biased region" description="Basic and acidic residues" evidence="3">
    <location>
        <begin position="165"/>
        <end position="175"/>
    </location>
</feature>
<dbReference type="eggNOG" id="KOG3542">
    <property type="taxonomic scope" value="Eukaryota"/>
</dbReference>
<dbReference type="VEuPathDB" id="AmoebaDB:EDI_129370"/>
<dbReference type="AlphaFoldDB" id="B0ETJ9"/>
<dbReference type="GeneID" id="5914131"/>
<keyword evidence="5" id="KW-0378">Hydrolase</keyword>
<dbReference type="InterPro" id="IPR001895">
    <property type="entry name" value="RASGEF_cat_dom"/>
</dbReference>
<evidence type="ECO:0000256" key="3">
    <source>
        <dbReference type="SAM" id="MobiDB-lite"/>
    </source>
</evidence>
<keyword evidence="6" id="KW-1185">Reference proteome</keyword>
<dbReference type="KEGG" id="edi:EDI_129370"/>
<feature type="region of interest" description="Disordered" evidence="3">
    <location>
        <begin position="1"/>
        <end position="26"/>
    </location>
</feature>
<dbReference type="Pfam" id="PF00617">
    <property type="entry name" value="RasGEF"/>
    <property type="match status" value="1"/>
</dbReference>
<dbReference type="Proteomes" id="UP000008076">
    <property type="component" value="Unassembled WGS sequence"/>
</dbReference>
<dbReference type="SMART" id="SM00147">
    <property type="entry name" value="RasGEF"/>
    <property type="match status" value="1"/>
</dbReference>
<feature type="region of interest" description="Disordered" evidence="3">
    <location>
        <begin position="117"/>
        <end position="176"/>
    </location>
</feature>
<sequence length="690" mass="81569">MNNPQIEGNTSIKKQKKNKRRNGKQISPLKEERINYLFSISSLMTQFHPVTGQHCGLSIRNLAHKYVSRISKPWKRRYCTKCWMPLTYSSFKTQRLFFLFYLSCMTKIIRCKRRPNEMEPTKEKKDKDEEKQRKKEEKEKKKLEKEQEKLKKKEEKEKKKKKESKTKEEKYAPKKDRSKRRTLFFFKKKDKKELPKSLTPELPKIAKEIPSNGLSQPTEESVRPKEISKQINELQNDVSRNSASEEIHLLPKHVLENVLMVSTQIEKRFNFSEYQEEIDSFRMLNLNQIAYVGRDLYLSSLIDVLHLLPLIYDKEYARQLLFYSHEFDPEEILTDLVSCFANSFDSTKPQREKYCTNCVKIVSSWLTTRGDTFTNEKLLLLVRDFVEVLKQLVTTNGFLQSAVDEVDSNLEKVFVSKGVVSIQKRVLNQVKVVGQDGDITFPEITILDEKCLDLIPEQLAIIEFMFLSRINPYDYYCYLDKQTRESSTVKSYIYWHNLISQWVAYEICRHEDIEKRYECITTFFQLLIKLIQKKNFNSFVSVMNGLKHQTVKRLMHTWNKLTKNDWTVYQDLESVQQSIRTNNSSITLQPPCVPDFMQQIERMQKMYDKKKREKNISSTNLTENNEPEYMIDLSKYARIGAVIDVLGTYSVGSNYKENKQMHEFFKSALQKLPLDDFSLLDLSLKVEPPQ</sequence>
<gene>
    <name evidence="5" type="ORF">EDI_129370</name>
</gene>
<name>B0ETJ9_ENTDS</name>
<reference evidence="6" key="1">
    <citation type="submission" date="2007-12" db="EMBL/GenBank/DDBJ databases">
        <title>Annotation of Entamoeba dispar SAW760.</title>
        <authorList>
            <person name="Lorenzi H."/>
            <person name="Inman J."/>
            <person name="Schobel S."/>
            <person name="Amedeo P."/>
            <person name="Caler E."/>
        </authorList>
    </citation>
    <scope>NUCLEOTIDE SEQUENCE [LARGE SCALE GENOMIC DNA]</scope>
    <source>
        <strain evidence="6">ATCC PRA-260 / SAW760</strain>
    </source>
</reference>
<dbReference type="InterPro" id="IPR008937">
    <property type="entry name" value="Ras-like_GEF"/>
</dbReference>
<feature type="compositionally biased region" description="Basic residues" evidence="3">
    <location>
        <begin position="13"/>
        <end position="23"/>
    </location>
</feature>
<dbReference type="PROSITE" id="PS50009">
    <property type="entry name" value="RASGEF_CAT"/>
    <property type="match status" value="1"/>
</dbReference>
<proteinExistence type="predicted"/>
<evidence type="ECO:0000256" key="1">
    <source>
        <dbReference type="ARBA" id="ARBA00022658"/>
    </source>
</evidence>
<dbReference type="GO" id="GO:0004526">
    <property type="term" value="F:ribonuclease P activity"/>
    <property type="evidence" value="ECO:0007669"/>
    <property type="project" value="UniProtKB-EC"/>
</dbReference>
<feature type="compositionally biased region" description="Basic and acidic residues" evidence="3">
    <location>
        <begin position="117"/>
        <end position="157"/>
    </location>
</feature>
<dbReference type="Pfam" id="PF04032">
    <property type="entry name" value="Rpr2"/>
    <property type="match status" value="1"/>
</dbReference>
<dbReference type="PANTHER" id="PTHR23113">
    <property type="entry name" value="GUANINE NUCLEOTIDE EXCHANGE FACTOR"/>
    <property type="match status" value="1"/>
</dbReference>
<feature type="domain" description="Ras-GEF" evidence="4">
    <location>
        <begin position="451"/>
        <end position="689"/>
    </location>
</feature>
<feature type="compositionally biased region" description="Polar residues" evidence="3">
    <location>
        <begin position="1"/>
        <end position="11"/>
    </location>
</feature>
<evidence type="ECO:0000313" key="6">
    <source>
        <dbReference type="Proteomes" id="UP000008076"/>
    </source>
</evidence>
<organism evidence="6">
    <name type="scientific">Entamoeba dispar (strain ATCC PRA-260 / SAW760)</name>
    <dbReference type="NCBI Taxonomy" id="370354"/>
    <lineage>
        <taxon>Eukaryota</taxon>
        <taxon>Amoebozoa</taxon>
        <taxon>Evosea</taxon>
        <taxon>Archamoebae</taxon>
        <taxon>Mastigamoebida</taxon>
        <taxon>Entamoebidae</taxon>
        <taxon>Entamoeba</taxon>
    </lineage>
</organism>
<dbReference type="InterPro" id="IPR007175">
    <property type="entry name" value="Rpr2/Snm1/Rpp21"/>
</dbReference>
<evidence type="ECO:0000313" key="5">
    <source>
        <dbReference type="EMBL" id="EDR22184.1"/>
    </source>
</evidence>
<dbReference type="PANTHER" id="PTHR23113:SF99">
    <property type="entry name" value="RASGEF DOMAIN-CONTAINING PROTEIN"/>
    <property type="match status" value="1"/>
</dbReference>
<dbReference type="RefSeq" id="XP_001741398.1">
    <property type="nucleotide sequence ID" value="XM_001741346.1"/>
</dbReference>
<dbReference type="SUPFAM" id="SSF48366">
    <property type="entry name" value="Ras GEF"/>
    <property type="match status" value="1"/>
</dbReference>
<dbReference type="GO" id="GO:0005886">
    <property type="term" value="C:plasma membrane"/>
    <property type="evidence" value="ECO:0007669"/>
    <property type="project" value="TreeGrafter"/>
</dbReference>
<dbReference type="InterPro" id="IPR036964">
    <property type="entry name" value="RASGEF_cat_dom_sf"/>
</dbReference>
<dbReference type="GO" id="GO:0007265">
    <property type="term" value="P:Ras protein signal transduction"/>
    <property type="evidence" value="ECO:0007669"/>
    <property type="project" value="TreeGrafter"/>
</dbReference>
<evidence type="ECO:0000259" key="4">
    <source>
        <dbReference type="PROSITE" id="PS50009"/>
    </source>
</evidence>
<dbReference type="EMBL" id="DS550801">
    <property type="protein sequence ID" value="EDR22184.1"/>
    <property type="molecule type" value="Genomic_DNA"/>
</dbReference>
<dbReference type="OMA" id="MHEFFKS"/>
<dbReference type="Gene3D" id="1.10.840.10">
    <property type="entry name" value="Ras guanine-nucleotide exchange factors catalytic domain"/>
    <property type="match status" value="1"/>
</dbReference>